<comment type="caution">
    <text evidence="6">The sequence shown here is derived from an EMBL/GenBank/DDBJ whole genome shotgun (WGS) entry which is preliminary data.</text>
</comment>
<dbReference type="InterPro" id="IPR004695">
    <property type="entry name" value="SLAC1/Mae1/Ssu1/TehA"/>
</dbReference>
<name>A0ABS9NLG5_9NEIS</name>
<feature type="transmembrane region" description="Helical" evidence="5">
    <location>
        <begin position="198"/>
        <end position="219"/>
    </location>
</feature>
<organism evidence="6 7">
    <name type="scientific">Kingella pumchi</name>
    <dbReference type="NCBI Taxonomy" id="2779506"/>
    <lineage>
        <taxon>Bacteria</taxon>
        <taxon>Pseudomonadati</taxon>
        <taxon>Pseudomonadota</taxon>
        <taxon>Betaproteobacteria</taxon>
        <taxon>Neisseriales</taxon>
        <taxon>Neisseriaceae</taxon>
        <taxon>Kingella</taxon>
    </lineage>
</organism>
<feature type="transmembrane region" description="Helical" evidence="5">
    <location>
        <begin position="231"/>
        <end position="250"/>
    </location>
</feature>
<feature type="transmembrane region" description="Helical" evidence="5">
    <location>
        <begin position="168"/>
        <end position="186"/>
    </location>
</feature>
<protein>
    <submittedName>
        <fullName evidence="6">Dicarboxylate transporter/tellurite-resistance protein TehA</fullName>
    </submittedName>
</protein>
<keyword evidence="7" id="KW-1185">Reference proteome</keyword>
<comment type="subcellular location">
    <subcellularLocation>
        <location evidence="1">Membrane</location>
        <topology evidence="1">Multi-pass membrane protein</topology>
    </subcellularLocation>
</comment>
<gene>
    <name evidence="6" type="ORF">MB824_02425</name>
</gene>
<evidence type="ECO:0000256" key="1">
    <source>
        <dbReference type="ARBA" id="ARBA00004141"/>
    </source>
</evidence>
<dbReference type="Gene3D" id="1.50.10.150">
    <property type="entry name" value="Voltage-dependent anion channel"/>
    <property type="match status" value="1"/>
</dbReference>
<evidence type="ECO:0000256" key="4">
    <source>
        <dbReference type="ARBA" id="ARBA00023136"/>
    </source>
</evidence>
<sequence>MASAKKPFPMPTGYFGIPLGLGALSLAWSHAADVYPQLAAWFGTAAGVLSVGSWALFALMFAYKWLAYREQLLDEWRCPVRFSYIALVAISTIIVGEVLRRWTGWGEALIWAGVAGQLVYSSIRIGSLWQGDVFTEKSVQPPFYLPAVAANYTSTGAMVVLGHHDFGWMFWGAGTLAWIMFEPLLLQRMRLFRLEKDQRPAIGIVLAPAFVGAAAYLALTGGQVDNVVKILVGYGFLQLFYLLRLLPWILEYGFAVGHWSFSFGAASMAAVALSMRAQTAYPLFWTGVFWFANALIALLVLMTALRIAQGRFWLKAA</sequence>
<feature type="transmembrane region" description="Helical" evidence="5">
    <location>
        <begin position="257"/>
        <end position="277"/>
    </location>
</feature>
<proteinExistence type="predicted"/>
<dbReference type="InterPro" id="IPR038665">
    <property type="entry name" value="Voltage-dep_anion_channel_sf"/>
</dbReference>
<keyword evidence="3 5" id="KW-1133">Transmembrane helix</keyword>
<accession>A0ABS9NLG5</accession>
<dbReference type="RefSeq" id="WP_238745639.1">
    <property type="nucleotide sequence ID" value="NZ_JAKOOW010000008.1"/>
</dbReference>
<evidence type="ECO:0000313" key="7">
    <source>
        <dbReference type="Proteomes" id="UP001298424"/>
    </source>
</evidence>
<dbReference type="Proteomes" id="UP001298424">
    <property type="component" value="Unassembled WGS sequence"/>
</dbReference>
<feature type="transmembrane region" description="Helical" evidence="5">
    <location>
        <begin position="41"/>
        <end position="63"/>
    </location>
</feature>
<dbReference type="EMBL" id="JAKOOW010000008">
    <property type="protein sequence ID" value="MCG6503350.1"/>
    <property type="molecule type" value="Genomic_DNA"/>
</dbReference>
<dbReference type="PANTHER" id="PTHR37955:SF1">
    <property type="entry name" value="DEP DOMAIN-CONTAINING PROTEIN"/>
    <property type="match status" value="1"/>
</dbReference>
<feature type="transmembrane region" description="Helical" evidence="5">
    <location>
        <begin position="283"/>
        <end position="305"/>
    </location>
</feature>
<keyword evidence="4 5" id="KW-0472">Membrane</keyword>
<dbReference type="InterPro" id="IPR052951">
    <property type="entry name" value="Tellurite_res_ion_channel"/>
</dbReference>
<reference evidence="6 7" key="1">
    <citation type="submission" date="2022-02" db="EMBL/GenBank/DDBJ databases">
        <title>Genome sequence data of Kingella unionensis sp. nov. strain CICC 24913 (CCUG 75125).</title>
        <authorList>
            <person name="Xiao M."/>
        </authorList>
    </citation>
    <scope>NUCLEOTIDE SEQUENCE [LARGE SCALE GENOMIC DNA]</scope>
    <source>
        <strain evidence="6 7">CICC 24913</strain>
    </source>
</reference>
<keyword evidence="2 5" id="KW-0812">Transmembrane</keyword>
<evidence type="ECO:0000313" key="6">
    <source>
        <dbReference type="EMBL" id="MCG6503350.1"/>
    </source>
</evidence>
<dbReference type="Pfam" id="PF03595">
    <property type="entry name" value="SLAC1"/>
    <property type="match status" value="1"/>
</dbReference>
<feature type="transmembrane region" description="Helical" evidence="5">
    <location>
        <begin position="84"/>
        <end position="102"/>
    </location>
</feature>
<evidence type="ECO:0000256" key="5">
    <source>
        <dbReference type="SAM" id="Phobius"/>
    </source>
</evidence>
<evidence type="ECO:0000256" key="2">
    <source>
        <dbReference type="ARBA" id="ARBA00022692"/>
    </source>
</evidence>
<evidence type="ECO:0000256" key="3">
    <source>
        <dbReference type="ARBA" id="ARBA00022989"/>
    </source>
</evidence>
<dbReference type="PANTHER" id="PTHR37955">
    <property type="entry name" value="TELLURITE RESISTANCE PROTEIN TEHA"/>
    <property type="match status" value="1"/>
</dbReference>